<reference evidence="1" key="1">
    <citation type="journal article" date="2022" name="bioRxiv">
        <title>Genomics of Preaxostyla Flagellates Illuminates Evolutionary Transitions and the Path Towards Mitochondrial Loss.</title>
        <authorList>
            <person name="Novak L.V.F."/>
            <person name="Treitli S.C."/>
            <person name="Pyrih J."/>
            <person name="Halakuc P."/>
            <person name="Pipaliya S.V."/>
            <person name="Vacek V."/>
            <person name="Brzon O."/>
            <person name="Soukal P."/>
            <person name="Eme L."/>
            <person name="Dacks J.B."/>
            <person name="Karnkowska A."/>
            <person name="Elias M."/>
            <person name="Hampl V."/>
        </authorList>
    </citation>
    <scope>NUCLEOTIDE SEQUENCE</scope>
    <source>
        <strain evidence="1">RCP-MX</strain>
    </source>
</reference>
<sequence>MRCDLLIAQKDKSTAGTDMTCQILFDKFLDVSAVLRACCASVHSFLVWCDARCFMPALASTDAFFCLMLVLALRHAHSQHQDGYP</sequence>
<protein>
    <submittedName>
        <fullName evidence="1">Uncharacterized protein</fullName>
    </submittedName>
</protein>
<proteinExistence type="predicted"/>
<comment type="caution">
    <text evidence="1">The sequence shown here is derived from an EMBL/GenBank/DDBJ whole genome shotgun (WGS) entry which is preliminary data.</text>
</comment>
<organism evidence="1 2">
    <name type="scientific">Paratrimastix pyriformis</name>
    <dbReference type="NCBI Taxonomy" id="342808"/>
    <lineage>
        <taxon>Eukaryota</taxon>
        <taxon>Metamonada</taxon>
        <taxon>Preaxostyla</taxon>
        <taxon>Paratrimastigidae</taxon>
        <taxon>Paratrimastix</taxon>
    </lineage>
</organism>
<evidence type="ECO:0000313" key="1">
    <source>
        <dbReference type="EMBL" id="KAJ4453935.1"/>
    </source>
</evidence>
<dbReference type="Proteomes" id="UP001141327">
    <property type="component" value="Unassembled WGS sequence"/>
</dbReference>
<name>A0ABQ8U9B6_9EUKA</name>
<evidence type="ECO:0000313" key="2">
    <source>
        <dbReference type="Proteomes" id="UP001141327"/>
    </source>
</evidence>
<dbReference type="EMBL" id="JAPMOS010000200">
    <property type="protein sequence ID" value="KAJ4453935.1"/>
    <property type="molecule type" value="Genomic_DNA"/>
</dbReference>
<gene>
    <name evidence="1" type="ORF">PAPYR_11474</name>
</gene>
<accession>A0ABQ8U9B6</accession>
<keyword evidence="2" id="KW-1185">Reference proteome</keyword>